<dbReference type="PROSITE" id="PS50850">
    <property type="entry name" value="MFS"/>
    <property type="match status" value="1"/>
</dbReference>
<feature type="domain" description="Major facilitator superfamily (MFS) profile" evidence="10">
    <location>
        <begin position="85"/>
        <end position="535"/>
    </location>
</feature>
<gene>
    <name evidence="11" type="ORF">Triagg1_5385</name>
</gene>
<dbReference type="GeneID" id="87919798"/>
<dbReference type="InterPro" id="IPR036259">
    <property type="entry name" value="MFS_trans_sf"/>
</dbReference>
<comment type="similarity">
    <text evidence="2 8">Belongs to the major facilitator superfamily. Sugar transporter (TC 2.A.1.1) family.</text>
</comment>
<dbReference type="GO" id="GO:0016020">
    <property type="term" value="C:membrane"/>
    <property type="evidence" value="ECO:0007669"/>
    <property type="project" value="UniProtKB-SubCell"/>
</dbReference>
<feature type="transmembrane region" description="Helical" evidence="9">
    <location>
        <begin position="212"/>
        <end position="231"/>
    </location>
</feature>
<dbReference type="PRINTS" id="PR00171">
    <property type="entry name" value="SUGRTRNSPORT"/>
</dbReference>
<feature type="transmembrane region" description="Helical" evidence="9">
    <location>
        <begin position="180"/>
        <end position="200"/>
    </location>
</feature>
<dbReference type="Gene3D" id="1.20.1250.20">
    <property type="entry name" value="MFS general substrate transporter like domains"/>
    <property type="match status" value="1"/>
</dbReference>
<dbReference type="InterPro" id="IPR050360">
    <property type="entry name" value="MFS_Sugar_Transporters"/>
</dbReference>
<dbReference type="InterPro" id="IPR003663">
    <property type="entry name" value="Sugar/inositol_transpt"/>
</dbReference>
<dbReference type="RefSeq" id="XP_062755506.1">
    <property type="nucleotide sequence ID" value="XM_062899893.1"/>
</dbReference>
<accession>A0AAE1ICB5</accession>
<dbReference type="NCBIfam" id="TIGR00879">
    <property type="entry name" value="SP"/>
    <property type="match status" value="1"/>
</dbReference>
<evidence type="ECO:0000256" key="2">
    <source>
        <dbReference type="ARBA" id="ARBA00010992"/>
    </source>
</evidence>
<feature type="transmembrane region" description="Helical" evidence="9">
    <location>
        <begin position="512"/>
        <end position="531"/>
    </location>
</feature>
<dbReference type="PANTHER" id="PTHR48022">
    <property type="entry name" value="PLASTIDIC GLUCOSE TRANSPORTER 4"/>
    <property type="match status" value="1"/>
</dbReference>
<dbReference type="InterPro" id="IPR020846">
    <property type="entry name" value="MFS_dom"/>
</dbReference>
<keyword evidence="5 9" id="KW-1133">Transmembrane helix</keyword>
<feature type="transmembrane region" description="Helical" evidence="9">
    <location>
        <begin position="243"/>
        <end position="265"/>
    </location>
</feature>
<name>A0AAE1ICB5_9HYPO</name>
<feature type="transmembrane region" description="Helical" evidence="9">
    <location>
        <begin position="442"/>
        <end position="468"/>
    </location>
</feature>
<sequence length="607" mass="67665">MKLPPALRLLRKSRRKAAVGCHSYPRSWSGNYLEDPVHDDPVFGGSRLVSRLLDESGVKSMVLSNHDARDGISGIRWVVLFVYFYGIAPCTGGLAFGYDTGSMSGILAMPQFLTYFKNPSNFRQGGITASILAGAFAGSLLTGAFLADRLGRKKTILLGSAIFTIGCAISAAANNIEALVAGRVINGLGNGCLTMMVTMYQSEIAPREIRGRIISVFQCFVNLGILIAFWIQFGTSHINGSAAWRLPMGLQMIATVALHVTMWFMPESPRWLVQKDRQEEALHVLAQVHAGGDINDPYVQAELAEIVAKLSFEKNHPPPSYFDLLLGSQRRRMWIGIGVQFWQSMTGINVIMYYAVFLFQQAGLGATSSSLLANGLQGVVLNVFTYPNMYYMDKWGRRWPMVIGGVGMGISMMIIGVLMKAYGDPVFDSLTQKTNFDFTNAAASRTIIAFVYIYVAWFAITWACVAWVYPPEIFSMSMRGRATSMTTATNWFINFWFALYIPTAMAKISWKLYMIFMALCYLMSVVVYLFYPESAGKTLEEMDFLFSKGRSPWTFLDREATRIGALFQRDLEHGEALTVFDEDGMVLKDKVRQVEDVVEANVHGEEK</sequence>
<evidence type="ECO:0000313" key="11">
    <source>
        <dbReference type="EMBL" id="KAK4073105.1"/>
    </source>
</evidence>
<feature type="transmembrane region" description="Helical" evidence="9">
    <location>
        <begin position="371"/>
        <end position="389"/>
    </location>
</feature>
<organism evidence="11 12">
    <name type="scientific">Trichoderma aggressivum f. europaeum</name>
    <dbReference type="NCBI Taxonomy" id="173218"/>
    <lineage>
        <taxon>Eukaryota</taxon>
        <taxon>Fungi</taxon>
        <taxon>Dikarya</taxon>
        <taxon>Ascomycota</taxon>
        <taxon>Pezizomycotina</taxon>
        <taxon>Sordariomycetes</taxon>
        <taxon>Hypocreomycetidae</taxon>
        <taxon>Hypocreales</taxon>
        <taxon>Hypocreaceae</taxon>
        <taxon>Trichoderma</taxon>
    </lineage>
</organism>
<feature type="transmembrane region" description="Helical" evidence="9">
    <location>
        <begin position="77"/>
        <end position="98"/>
    </location>
</feature>
<dbReference type="GO" id="GO:0005351">
    <property type="term" value="F:carbohydrate:proton symporter activity"/>
    <property type="evidence" value="ECO:0007669"/>
    <property type="project" value="TreeGrafter"/>
</dbReference>
<feature type="transmembrane region" description="Helical" evidence="9">
    <location>
        <begin position="156"/>
        <end position="174"/>
    </location>
</feature>
<keyword evidence="12" id="KW-1185">Reference proteome</keyword>
<keyword evidence="3 8" id="KW-0813">Transport</keyword>
<dbReference type="InterPro" id="IPR005828">
    <property type="entry name" value="MFS_sugar_transport-like"/>
</dbReference>
<evidence type="ECO:0000256" key="1">
    <source>
        <dbReference type="ARBA" id="ARBA00004141"/>
    </source>
</evidence>
<evidence type="ECO:0000256" key="7">
    <source>
        <dbReference type="ARBA" id="ARBA00023180"/>
    </source>
</evidence>
<dbReference type="FunFam" id="1.20.1250.20:FF:000026">
    <property type="entry name" value="MFS quinate transporter QutD"/>
    <property type="match status" value="1"/>
</dbReference>
<comment type="caution">
    <text evidence="11">The sequence shown here is derived from an EMBL/GenBank/DDBJ whole genome shotgun (WGS) entry which is preliminary data.</text>
</comment>
<dbReference type="EMBL" id="JAWRVG010000019">
    <property type="protein sequence ID" value="KAK4073105.1"/>
    <property type="molecule type" value="Genomic_DNA"/>
</dbReference>
<protein>
    <recommendedName>
        <fullName evidence="10">Major facilitator superfamily (MFS) profile domain-containing protein</fullName>
    </recommendedName>
</protein>
<keyword evidence="4 9" id="KW-0812">Transmembrane</keyword>
<dbReference type="CDD" id="cd17356">
    <property type="entry name" value="MFS_HXT"/>
    <property type="match status" value="1"/>
</dbReference>
<feature type="transmembrane region" description="Helical" evidence="9">
    <location>
        <begin position="488"/>
        <end position="506"/>
    </location>
</feature>
<evidence type="ECO:0000313" key="12">
    <source>
        <dbReference type="Proteomes" id="UP001273209"/>
    </source>
</evidence>
<dbReference type="AlphaFoldDB" id="A0AAE1ICB5"/>
<evidence type="ECO:0000256" key="6">
    <source>
        <dbReference type="ARBA" id="ARBA00023136"/>
    </source>
</evidence>
<feature type="transmembrane region" description="Helical" evidence="9">
    <location>
        <begin position="127"/>
        <end position="147"/>
    </location>
</feature>
<reference evidence="11" key="1">
    <citation type="submission" date="2023-11" db="EMBL/GenBank/DDBJ databases">
        <title>The genome sequences of three competitors of mushroom-forming fungi.</title>
        <authorList>
            <person name="Beijen E."/>
            <person name="Ohm R.A."/>
        </authorList>
    </citation>
    <scope>NUCLEOTIDE SEQUENCE</scope>
    <source>
        <strain evidence="11">CBS 100526</strain>
    </source>
</reference>
<dbReference type="SUPFAM" id="SSF103473">
    <property type="entry name" value="MFS general substrate transporter"/>
    <property type="match status" value="1"/>
</dbReference>
<dbReference type="Pfam" id="PF00083">
    <property type="entry name" value="Sugar_tr"/>
    <property type="match status" value="1"/>
</dbReference>
<keyword evidence="6 9" id="KW-0472">Membrane</keyword>
<evidence type="ECO:0000256" key="5">
    <source>
        <dbReference type="ARBA" id="ARBA00022989"/>
    </source>
</evidence>
<evidence type="ECO:0000256" key="9">
    <source>
        <dbReference type="SAM" id="Phobius"/>
    </source>
</evidence>
<keyword evidence="7" id="KW-0325">Glycoprotein</keyword>
<feature type="transmembrane region" description="Helical" evidence="9">
    <location>
        <begin position="334"/>
        <end position="359"/>
    </location>
</feature>
<feature type="transmembrane region" description="Helical" evidence="9">
    <location>
        <begin position="401"/>
        <end position="422"/>
    </location>
</feature>
<evidence type="ECO:0000256" key="3">
    <source>
        <dbReference type="ARBA" id="ARBA00022448"/>
    </source>
</evidence>
<evidence type="ECO:0000259" key="10">
    <source>
        <dbReference type="PROSITE" id="PS50850"/>
    </source>
</evidence>
<dbReference type="Proteomes" id="UP001273209">
    <property type="component" value="Unassembled WGS sequence"/>
</dbReference>
<evidence type="ECO:0000256" key="8">
    <source>
        <dbReference type="RuleBase" id="RU003346"/>
    </source>
</evidence>
<dbReference type="PANTHER" id="PTHR48022:SF7">
    <property type="entry name" value="MAJOR FACILITATOR SUPERFAMILY (MFS) PROFILE DOMAIN-CONTAINING PROTEIN-RELATED"/>
    <property type="match status" value="1"/>
</dbReference>
<comment type="subcellular location">
    <subcellularLocation>
        <location evidence="1">Membrane</location>
        <topology evidence="1">Multi-pass membrane protein</topology>
    </subcellularLocation>
</comment>
<proteinExistence type="inferred from homology"/>
<evidence type="ECO:0000256" key="4">
    <source>
        <dbReference type="ARBA" id="ARBA00022692"/>
    </source>
</evidence>
<dbReference type="InterPro" id="IPR005829">
    <property type="entry name" value="Sugar_transporter_CS"/>
</dbReference>
<dbReference type="PROSITE" id="PS00217">
    <property type="entry name" value="SUGAR_TRANSPORT_2"/>
    <property type="match status" value="1"/>
</dbReference>
<dbReference type="PROSITE" id="PS00216">
    <property type="entry name" value="SUGAR_TRANSPORT_1"/>
    <property type="match status" value="1"/>
</dbReference>